<name>A0AAU7CQA7_9BACT</name>
<evidence type="ECO:0000313" key="2">
    <source>
        <dbReference type="EMBL" id="XBH06796.1"/>
    </source>
</evidence>
<protein>
    <submittedName>
        <fullName evidence="2">Uncharacterized protein</fullName>
    </submittedName>
</protein>
<dbReference type="RefSeq" id="WP_406699644.1">
    <property type="nucleotide sequence ID" value="NZ_CP155447.1"/>
</dbReference>
<proteinExistence type="predicted"/>
<dbReference type="EMBL" id="CP155447">
    <property type="protein sequence ID" value="XBH06796.1"/>
    <property type="molecule type" value="Genomic_DNA"/>
</dbReference>
<evidence type="ECO:0000256" key="1">
    <source>
        <dbReference type="SAM" id="MobiDB-lite"/>
    </source>
</evidence>
<feature type="region of interest" description="Disordered" evidence="1">
    <location>
        <begin position="43"/>
        <end position="67"/>
    </location>
</feature>
<organism evidence="2">
    <name type="scientific">Singulisphaera sp. Ch08</name>
    <dbReference type="NCBI Taxonomy" id="3120278"/>
    <lineage>
        <taxon>Bacteria</taxon>
        <taxon>Pseudomonadati</taxon>
        <taxon>Planctomycetota</taxon>
        <taxon>Planctomycetia</taxon>
        <taxon>Isosphaerales</taxon>
        <taxon>Isosphaeraceae</taxon>
        <taxon>Singulisphaera</taxon>
    </lineage>
</organism>
<accession>A0AAU7CQA7</accession>
<dbReference type="AlphaFoldDB" id="A0AAU7CQA7"/>
<reference evidence="2" key="1">
    <citation type="submission" date="2024-05" db="EMBL/GenBank/DDBJ databases">
        <title>Planctomycetes of the genus Singulisphaera possess chitinolytic capabilities.</title>
        <authorList>
            <person name="Ivanova A."/>
        </authorList>
    </citation>
    <scope>NUCLEOTIDE SEQUENCE</scope>
    <source>
        <strain evidence="2">Ch08T</strain>
    </source>
</reference>
<sequence length="67" mass="7536">MARTPWNLDRMPRCKLPKRRRLSPSLGPDCWGNRMFMDSNTNSATAGEIARGETIGDGTTGRMHWAT</sequence>
<gene>
    <name evidence="2" type="ORF">V5E97_12365</name>
</gene>